<proteinExistence type="predicted"/>
<name>A0AA36FBF2_OCTVU</name>
<accession>A0AA36FBF2</accession>
<gene>
    <name evidence="1" type="ORF">OCTVUL_1B025986</name>
</gene>
<evidence type="ECO:0000313" key="2">
    <source>
        <dbReference type="Proteomes" id="UP001162480"/>
    </source>
</evidence>
<sequence length="148" mass="14706">MSLIHHVGQTGLKCFPTASFDAMCTLLDYSVMQRAVTDSLGGKSVLCLHIWATVTAVIAGGGSGRVAAAIGVVRFATVDSKEAVGNAGIDGDAVVVGGDVAIERTANVVVGAVIAIIANVVNCDDGGSVAGSFHTAAMASTGGITRVC</sequence>
<dbReference type="EMBL" id="OX597825">
    <property type="protein sequence ID" value="CAI9731134.1"/>
    <property type="molecule type" value="Genomic_DNA"/>
</dbReference>
<evidence type="ECO:0000313" key="1">
    <source>
        <dbReference type="EMBL" id="CAI9731134.1"/>
    </source>
</evidence>
<keyword evidence="2" id="KW-1185">Reference proteome</keyword>
<dbReference type="Proteomes" id="UP001162480">
    <property type="component" value="Chromosome 12"/>
</dbReference>
<organism evidence="1 2">
    <name type="scientific">Octopus vulgaris</name>
    <name type="common">Common octopus</name>
    <dbReference type="NCBI Taxonomy" id="6645"/>
    <lineage>
        <taxon>Eukaryota</taxon>
        <taxon>Metazoa</taxon>
        <taxon>Spiralia</taxon>
        <taxon>Lophotrochozoa</taxon>
        <taxon>Mollusca</taxon>
        <taxon>Cephalopoda</taxon>
        <taxon>Coleoidea</taxon>
        <taxon>Octopodiformes</taxon>
        <taxon>Octopoda</taxon>
        <taxon>Incirrata</taxon>
        <taxon>Octopodidae</taxon>
        <taxon>Octopus</taxon>
    </lineage>
</organism>
<reference evidence="1" key="1">
    <citation type="submission" date="2023-08" db="EMBL/GenBank/DDBJ databases">
        <authorList>
            <person name="Alioto T."/>
            <person name="Alioto T."/>
            <person name="Gomez Garrido J."/>
        </authorList>
    </citation>
    <scope>NUCLEOTIDE SEQUENCE</scope>
</reference>
<protein>
    <submittedName>
        <fullName evidence="1">Uncharacterized protein</fullName>
    </submittedName>
</protein>
<dbReference type="AlphaFoldDB" id="A0AA36FBF2"/>